<dbReference type="Proteomes" id="UP000244893">
    <property type="component" value="Unassembled WGS sequence"/>
</dbReference>
<dbReference type="InterPro" id="IPR054817">
    <property type="entry name" value="Glycosyl_F510_1955-like"/>
</dbReference>
<dbReference type="PANTHER" id="PTHR43739:SF5">
    <property type="entry name" value="EXO-ALPHA-SIALIDASE"/>
    <property type="match status" value="1"/>
</dbReference>
<gene>
    <name evidence="2" type="ORF">DDQ50_16680</name>
</gene>
<evidence type="ECO:0000256" key="1">
    <source>
        <dbReference type="SAM" id="SignalP"/>
    </source>
</evidence>
<feature type="chain" id="PRO_5039232369" description="Exo-alpha-sialidase" evidence="1">
    <location>
        <begin position="23"/>
        <end position="301"/>
    </location>
</feature>
<dbReference type="OrthoDB" id="9764804at2"/>
<dbReference type="NCBIfam" id="NF045728">
    <property type="entry name" value="glycosyl_F510_1955"/>
    <property type="match status" value="1"/>
</dbReference>
<dbReference type="PANTHER" id="PTHR43739">
    <property type="entry name" value="XYLOGLUCANASE (EUROFUNG)"/>
    <property type="match status" value="1"/>
</dbReference>
<evidence type="ECO:0000313" key="2">
    <source>
        <dbReference type="EMBL" id="PVZ93159.1"/>
    </source>
</evidence>
<keyword evidence="3" id="KW-1185">Reference proteome</keyword>
<name>A0A2V1HPV5_9MICO</name>
<proteinExistence type="predicted"/>
<evidence type="ECO:0000313" key="3">
    <source>
        <dbReference type="Proteomes" id="UP000244893"/>
    </source>
</evidence>
<dbReference type="Gene3D" id="2.130.10.10">
    <property type="entry name" value="YVTN repeat-like/Quinoprotein amine dehydrogenase"/>
    <property type="match status" value="2"/>
</dbReference>
<evidence type="ECO:0008006" key="4">
    <source>
        <dbReference type="Google" id="ProtNLM"/>
    </source>
</evidence>
<dbReference type="GO" id="GO:0010411">
    <property type="term" value="P:xyloglucan metabolic process"/>
    <property type="evidence" value="ECO:0007669"/>
    <property type="project" value="TreeGrafter"/>
</dbReference>
<comment type="caution">
    <text evidence="2">The sequence shown here is derived from an EMBL/GenBank/DDBJ whole genome shotgun (WGS) entry which is preliminary data.</text>
</comment>
<dbReference type="SUPFAM" id="SSF110296">
    <property type="entry name" value="Oligoxyloglucan reducing end-specific cellobiohydrolase"/>
    <property type="match status" value="1"/>
</dbReference>
<keyword evidence="1" id="KW-0732">Signal</keyword>
<reference evidence="2 3" key="1">
    <citation type="submission" date="2018-05" db="EMBL/GenBank/DDBJ databases">
        <title>Amnibacterium sp. M8JJ-5, whole genome shotgun sequence.</title>
        <authorList>
            <person name="Tuo L."/>
        </authorList>
    </citation>
    <scope>NUCLEOTIDE SEQUENCE [LARGE SCALE GENOMIC DNA]</scope>
    <source>
        <strain evidence="2 3">M8JJ-5</strain>
    </source>
</reference>
<dbReference type="EMBL" id="QEOP01000006">
    <property type="protein sequence ID" value="PVZ93159.1"/>
    <property type="molecule type" value="Genomic_DNA"/>
</dbReference>
<accession>A0A2V1HPV5</accession>
<dbReference type="RefSeq" id="WP_116757925.1">
    <property type="nucleotide sequence ID" value="NZ_JBHUEX010000003.1"/>
</dbReference>
<feature type="signal peptide" evidence="1">
    <location>
        <begin position="1"/>
        <end position="22"/>
    </location>
</feature>
<dbReference type="AlphaFoldDB" id="A0A2V1HPV5"/>
<organism evidence="2 3">
    <name type="scientific">Amnibacterium flavum</name>
    <dbReference type="NCBI Taxonomy" id="2173173"/>
    <lineage>
        <taxon>Bacteria</taxon>
        <taxon>Bacillati</taxon>
        <taxon>Actinomycetota</taxon>
        <taxon>Actinomycetes</taxon>
        <taxon>Micrococcales</taxon>
        <taxon>Microbacteriaceae</taxon>
        <taxon>Amnibacterium</taxon>
    </lineage>
</organism>
<dbReference type="InterPro" id="IPR052025">
    <property type="entry name" value="Xyloglucanase_GH74"/>
</dbReference>
<protein>
    <recommendedName>
        <fullName evidence="4">Exo-alpha-sialidase</fullName>
    </recommendedName>
</protein>
<sequence>MLSQHVSTRRFHLAAASSLVLAALILTGCSTDETPEASAQEAFAHIHGLAFDPHDDQLAVATHEGIYKLDDDADTLTVSGPIGDLDIDAMGFTLVNGTAYASGHPGPNTPQSFGAPHLGLISSTDQGETWTTVSLAGAVDFHALAVDRYKPETIYGLSSSDSTVYRSDDAGNSWQKGAELTARDLAAPPNSSGNVYATTDAGLARSSDGGATFQLVPDAPALFLISNDGAQDGRLVGVDTDGVIWRQSAGEGGWVQEGTVEGNPQAMTVEPSTTRLVIADDRGIAVTEDYGRTWSILQPAL</sequence>
<dbReference type="InterPro" id="IPR015943">
    <property type="entry name" value="WD40/YVTN_repeat-like_dom_sf"/>
</dbReference>